<feature type="compositionally biased region" description="Polar residues" evidence="1">
    <location>
        <begin position="411"/>
        <end position="460"/>
    </location>
</feature>
<feature type="compositionally biased region" description="Basic and acidic residues" evidence="1">
    <location>
        <begin position="215"/>
        <end position="228"/>
    </location>
</feature>
<organism evidence="2 3">
    <name type="scientific">Ancylostoma caninum</name>
    <name type="common">Dog hookworm</name>
    <dbReference type="NCBI Taxonomy" id="29170"/>
    <lineage>
        <taxon>Eukaryota</taxon>
        <taxon>Metazoa</taxon>
        <taxon>Ecdysozoa</taxon>
        <taxon>Nematoda</taxon>
        <taxon>Chromadorea</taxon>
        <taxon>Rhabditida</taxon>
        <taxon>Rhabditina</taxon>
        <taxon>Rhabditomorpha</taxon>
        <taxon>Strongyloidea</taxon>
        <taxon>Ancylostomatidae</taxon>
        <taxon>Ancylostomatinae</taxon>
        <taxon>Ancylostoma</taxon>
    </lineage>
</organism>
<proteinExistence type="predicted"/>
<protein>
    <submittedName>
        <fullName evidence="2">Uncharacterized protein</fullName>
    </submittedName>
</protein>
<feature type="compositionally biased region" description="Polar residues" evidence="1">
    <location>
        <begin position="467"/>
        <end position="480"/>
    </location>
</feature>
<keyword evidence="3" id="KW-1185">Reference proteome</keyword>
<feature type="non-terminal residue" evidence="2">
    <location>
        <position position="1"/>
    </location>
</feature>
<evidence type="ECO:0000313" key="3">
    <source>
        <dbReference type="Proteomes" id="UP000252519"/>
    </source>
</evidence>
<evidence type="ECO:0000256" key="1">
    <source>
        <dbReference type="SAM" id="MobiDB-lite"/>
    </source>
</evidence>
<feature type="compositionally biased region" description="Polar residues" evidence="1">
    <location>
        <begin position="85"/>
        <end position="107"/>
    </location>
</feature>
<feature type="compositionally biased region" description="Low complexity" evidence="1">
    <location>
        <begin position="346"/>
        <end position="356"/>
    </location>
</feature>
<feature type="compositionally biased region" description="Polar residues" evidence="1">
    <location>
        <begin position="134"/>
        <end position="152"/>
    </location>
</feature>
<gene>
    <name evidence="2" type="ORF">ANCCAN_29116</name>
</gene>
<dbReference type="EMBL" id="JOJR01013635">
    <property type="protein sequence ID" value="RCN25173.1"/>
    <property type="molecule type" value="Genomic_DNA"/>
</dbReference>
<feature type="region of interest" description="Disordered" evidence="1">
    <location>
        <begin position="411"/>
        <end position="491"/>
    </location>
</feature>
<sequence>TAVPNEAGKATSDPQRGSTSNPPVVRTTHGGVHITPKIPPPDSRQPPATAEPTLTTTDKNVMPLERQPSTSVSPEVITGSPEEIVTTSKPTSTEIQLPSSRQSTTGSGHVPPEHQPGRFVTPSVMTEAPGEPDTTPSLASTESQHSSFSGTPTAVAPKGAVTTVARGQAGSSSTLPPDMINPRGRIDTTPKSASSASQSSPFPGQPTSVTAVPNKTEKTAVPPEREPTSSESPKIVTESPEKVDTASRSTPSEAHQPLSSGQPASVNGPVEGIHTTAPPPQRQTNSSFSPPAITGPQKEVNTTSRPTPSSGHQPSFPGHTTPIHGPTKIGDTTQTVPHSGAGLPMSSTVTTKTSTSHEGISRTTEPETPSLHQKSSAEPKPTTRMPLVIVDGVMNPDVKMPDDIQTLEQVTTVSSSPNTIPTSTETFNSSPSSRKFSQNPEFVSNTPASVTPTAMPSTVPNRPIHRLSTNEVGKMNTPTRSRSREEIGFTRSTAPADVTSFASTTSPLLPTLNLLSFLTDGLFPPEHHQIM</sequence>
<feature type="region of interest" description="Disordered" evidence="1">
    <location>
        <begin position="1"/>
        <end position="384"/>
    </location>
</feature>
<accession>A0A368EZF8</accession>
<name>A0A368EZF8_ANCCA</name>
<comment type="caution">
    <text evidence="2">The sequence shown here is derived from an EMBL/GenBank/DDBJ whole genome shotgun (WGS) entry which is preliminary data.</text>
</comment>
<dbReference type="STRING" id="29170.A0A368EZF8"/>
<feature type="compositionally biased region" description="Polar residues" evidence="1">
    <location>
        <begin position="12"/>
        <end position="22"/>
    </location>
</feature>
<feature type="compositionally biased region" description="Low complexity" evidence="1">
    <location>
        <begin position="46"/>
        <end position="57"/>
    </location>
</feature>
<feature type="compositionally biased region" description="Polar residues" evidence="1">
    <location>
        <begin position="357"/>
        <end position="376"/>
    </location>
</feature>
<feature type="compositionally biased region" description="Polar residues" evidence="1">
    <location>
        <begin position="246"/>
        <end position="265"/>
    </location>
</feature>
<evidence type="ECO:0000313" key="2">
    <source>
        <dbReference type="EMBL" id="RCN25173.1"/>
    </source>
</evidence>
<feature type="compositionally biased region" description="Polar residues" evidence="1">
    <location>
        <begin position="201"/>
        <end position="213"/>
    </location>
</feature>
<reference evidence="2 3" key="1">
    <citation type="submission" date="2014-10" db="EMBL/GenBank/DDBJ databases">
        <title>Draft genome of the hookworm Ancylostoma caninum.</title>
        <authorList>
            <person name="Mitreva M."/>
        </authorList>
    </citation>
    <scope>NUCLEOTIDE SEQUENCE [LARGE SCALE GENOMIC DNA]</scope>
    <source>
        <strain evidence="2 3">Baltimore</strain>
    </source>
</reference>
<feature type="compositionally biased region" description="Polar residues" evidence="1">
    <location>
        <begin position="299"/>
        <end position="313"/>
    </location>
</feature>
<dbReference type="AlphaFoldDB" id="A0A368EZF8"/>
<dbReference type="Proteomes" id="UP000252519">
    <property type="component" value="Unassembled WGS sequence"/>
</dbReference>